<keyword evidence="2" id="KW-1185">Reference proteome</keyword>
<dbReference type="AlphaFoldDB" id="V5Z9Q6"/>
<dbReference type="EMBL" id="CAHS01000016">
    <property type="protein sequence ID" value="CCG88088.1"/>
    <property type="molecule type" value="Genomic_DNA"/>
</dbReference>
<gene>
    <name evidence="1" type="ORF">EPIR_2725</name>
</gene>
<dbReference type="Proteomes" id="UP000018217">
    <property type="component" value="Unassembled WGS sequence"/>
</dbReference>
<evidence type="ECO:0000313" key="1">
    <source>
        <dbReference type="EMBL" id="CCG88088.1"/>
    </source>
</evidence>
<comment type="caution">
    <text evidence="1">The sequence shown here is derived from an EMBL/GenBank/DDBJ whole genome shotgun (WGS) entry which is preliminary data.</text>
</comment>
<accession>V5Z9Q6</accession>
<organism evidence="1 2">
    <name type="scientific">Erwinia piriflorinigrans CFBP 5888</name>
    <dbReference type="NCBI Taxonomy" id="1161919"/>
    <lineage>
        <taxon>Bacteria</taxon>
        <taxon>Pseudomonadati</taxon>
        <taxon>Pseudomonadota</taxon>
        <taxon>Gammaproteobacteria</taxon>
        <taxon>Enterobacterales</taxon>
        <taxon>Erwiniaceae</taxon>
        <taxon>Erwinia</taxon>
    </lineage>
</organism>
<name>V5Z9Q6_9GAMM</name>
<evidence type="ECO:0000313" key="2">
    <source>
        <dbReference type="Proteomes" id="UP000018217"/>
    </source>
</evidence>
<proteinExistence type="predicted"/>
<reference evidence="1 2" key="1">
    <citation type="journal article" date="2013" name="Syst. Appl. Microbiol.">
        <title>Phylogenetic position and virulence apparatus of the pear flower necrosis pathogen Erwinia piriflorinigrans CFBP 5888T as assessed by comparative genomics.</title>
        <authorList>
            <person name="Smits T.H."/>
            <person name="Rezzonico F."/>
            <person name="Lopez M.M."/>
            <person name="Blom J."/>
            <person name="Goesmann A."/>
            <person name="Frey J.E."/>
            <person name="Duffy B."/>
        </authorList>
    </citation>
    <scope>NUCLEOTIDE SEQUENCE [LARGE SCALE GENOMIC DNA]</scope>
    <source>
        <strain evidence="2">CFBP5888</strain>
    </source>
</reference>
<sequence>MYREVYLKRFQGKLNQFGSGTRTRIGPLLRLLSRTLLGLRDYKVK</sequence>
<protein>
    <submittedName>
        <fullName evidence="1">Uncharacterized protein</fullName>
    </submittedName>
</protein>